<gene>
    <name evidence="1" type="ORF">L6164_009005</name>
</gene>
<reference evidence="1 2" key="1">
    <citation type="journal article" date="2022" name="DNA Res.">
        <title>Chromosomal-level genome assembly of the orchid tree Bauhinia variegata (Leguminosae; Cercidoideae) supports the allotetraploid origin hypothesis of Bauhinia.</title>
        <authorList>
            <person name="Zhong Y."/>
            <person name="Chen Y."/>
            <person name="Zheng D."/>
            <person name="Pang J."/>
            <person name="Liu Y."/>
            <person name="Luo S."/>
            <person name="Meng S."/>
            <person name="Qian L."/>
            <person name="Wei D."/>
            <person name="Dai S."/>
            <person name="Zhou R."/>
        </authorList>
    </citation>
    <scope>NUCLEOTIDE SEQUENCE [LARGE SCALE GENOMIC DNA]</scope>
    <source>
        <strain evidence="1">BV-YZ2020</strain>
    </source>
</reference>
<dbReference type="Proteomes" id="UP000828941">
    <property type="component" value="Chromosome 4"/>
</dbReference>
<name>A0ACB9PHJ6_BAUVA</name>
<evidence type="ECO:0000313" key="2">
    <source>
        <dbReference type="Proteomes" id="UP000828941"/>
    </source>
</evidence>
<sequence length="312" mass="34061">MGWLAGRNDSSFCSSLLLGNSCGHKLDHSTWIIITHHFDIFFPNRRRIEPPTSLPLHNSGSRQLSNALQPYSASIAPPTYRTLPLLRNALLNIARVLDQSLLENPMHARDAQINKYVSLPPNALTQGGVGKSTFSAQLSFSLAAMGFQVGLLDIDVCGPSVPKMLGLEVVDAPPGTSDEHISIVQCLDAAGIDGAIVTTPQQVSLIDVRKERFQVYEDVTEWAWEYMREKAPEMMNLIASSEVFDSSHGGAARMCNEMGVLFLGKVPLDPQLCKAAEEGRSCSVDKDCGVSAPALKEDYRKNDGNSRVVNCF</sequence>
<proteinExistence type="predicted"/>
<evidence type="ECO:0000313" key="1">
    <source>
        <dbReference type="EMBL" id="KAI4348267.1"/>
    </source>
</evidence>
<dbReference type="EMBL" id="CM039429">
    <property type="protein sequence ID" value="KAI4348267.1"/>
    <property type="molecule type" value="Genomic_DNA"/>
</dbReference>
<protein>
    <submittedName>
        <fullName evidence="1">Uncharacterized protein</fullName>
    </submittedName>
</protein>
<comment type="caution">
    <text evidence="1">The sequence shown here is derived from an EMBL/GenBank/DDBJ whole genome shotgun (WGS) entry which is preliminary data.</text>
</comment>
<accession>A0ACB9PHJ6</accession>
<keyword evidence="2" id="KW-1185">Reference proteome</keyword>
<organism evidence="1 2">
    <name type="scientific">Bauhinia variegata</name>
    <name type="common">Purple orchid tree</name>
    <name type="synonym">Phanera variegata</name>
    <dbReference type="NCBI Taxonomy" id="167791"/>
    <lineage>
        <taxon>Eukaryota</taxon>
        <taxon>Viridiplantae</taxon>
        <taxon>Streptophyta</taxon>
        <taxon>Embryophyta</taxon>
        <taxon>Tracheophyta</taxon>
        <taxon>Spermatophyta</taxon>
        <taxon>Magnoliopsida</taxon>
        <taxon>eudicotyledons</taxon>
        <taxon>Gunneridae</taxon>
        <taxon>Pentapetalae</taxon>
        <taxon>rosids</taxon>
        <taxon>fabids</taxon>
        <taxon>Fabales</taxon>
        <taxon>Fabaceae</taxon>
        <taxon>Cercidoideae</taxon>
        <taxon>Cercideae</taxon>
        <taxon>Bauhiniinae</taxon>
        <taxon>Bauhinia</taxon>
    </lineage>
</organism>